<keyword evidence="5" id="KW-1185">Reference proteome</keyword>
<dbReference type="PANTHER" id="PTHR35377">
    <property type="entry name" value="ANTITOXIN VAPB49-RELATED-RELATED"/>
    <property type="match status" value="1"/>
</dbReference>
<dbReference type="EMBL" id="BMCM01000004">
    <property type="protein sequence ID" value="GGD82340.1"/>
    <property type="molecule type" value="Genomic_DNA"/>
</dbReference>
<dbReference type="InterPro" id="IPR051416">
    <property type="entry name" value="phD-YefM_TA_antitoxins"/>
</dbReference>
<evidence type="ECO:0000256" key="1">
    <source>
        <dbReference type="ARBA" id="ARBA00009981"/>
    </source>
</evidence>
<proteinExistence type="inferred from homology"/>
<evidence type="ECO:0000313" key="4">
    <source>
        <dbReference type="EMBL" id="GGD82340.1"/>
    </source>
</evidence>
<dbReference type="InterPro" id="IPR036165">
    <property type="entry name" value="YefM-like_sf"/>
</dbReference>
<comment type="function">
    <text evidence="2">Antitoxin component of a type II toxin-antitoxin (TA) system.</text>
</comment>
<evidence type="ECO:0000313" key="5">
    <source>
        <dbReference type="Proteomes" id="UP000629365"/>
    </source>
</evidence>
<gene>
    <name evidence="4" type="ORF">GCM10007269_26460</name>
</gene>
<organism evidence="4 5">
    <name type="scientific">Microbacterium murale</name>
    <dbReference type="NCBI Taxonomy" id="1081040"/>
    <lineage>
        <taxon>Bacteria</taxon>
        <taxon>Bacillati</taxon>
        <taxon>Actinomycetota</taxon>
        <taxon>Actinomycetes</taxon>
        <taxon>Micrococcales</taxon>
        <taxon>Microbacteriaceae</taxon>
        <taxon>Microbacterium</taxon>
    </lineage>
</organism>
<dbReference type="RefSeq" id="WP_188437049.1">
    <property type="nucleotide sequence ID" value="NZ_BMCM01000004.1"/>
</dbReference>
<comment type="caution">
    <text evidence="4">The sequence shown here is derived from an EMBL/GenBank/DDBJ whole genome shotgun (WGS) entry which is preliminary data.</text>
</comment>
<comment type="similarity">
    <text evidence="1 2">Belongs to the phD/YefM antitoxin family.</text>
</comment>
<feature type="region of interest" description="Disordered" evidence="3">
    <location>
        <begin position="60"/>
        <end position="85"/>
    </location>
</feature>
<dbReference type="SUPFAM" id="SSF143120">
    <property type="entry name" value="YefM-like"/>
    <property type="match status" value="1"/>
</dbReference>
<dbReference type="Pfam" id="PF02604">
    <property type="entry name" value="PhdYeFM_antitox"/>
    <property type="match status" value="1"/>
</dbReference>
<evidence type="ECO:0000256" key="2">
    <source>
        <dbReference type="RuleBase" id="RU362080"/>
    </source>
</evidence>
<evidence type="ECO:0000256" key="3">
    <source>
        <dbReference type="SAM" id="MobiDB-lite"/>
    </source>
</evidence>
<accession>A0ABQ1RWQ8</accession>
<dbReference type="Proteomes" id="UP000629365">
    <property type="component" value="Unassembled WGS sequence"/>
</dbReference>
<dbReference type="NCBIfam" id="TIGR01552">
    <property type="entry name" value="phd_fam"/>
    <property type="match status" value="1"/>
</dbReference>
<protein>
    <recommendedName>
        <fullName evidence="2">Antitoxin</fullName>
    </recommendedName>
</protein>
<name>A0ABQ1RWQ8_9MICO</name>
<sequence>MTQIGIRDLKAHLSAYVKSARDGERIVITDRGTVVAQIVPAEGESALQRLIDEGIAMPPAHRRRATPHPLITDGPVSDLVSEQRE</sequence>
<reference evidence="5" key="1">
    <citation type="journal article" date="2019" name="Int. J. Syst. Evol. Microbiol.">
        <title>The Global Catalogue of Microorganisms (GCM) 10K type strain sequencing project: providing services to taxonomists for standard genome sequencing and annotation.</title>
        <authorList>
            <consortium name="The Broad Institute Genomics Platform"/>
            <consortium name="The Broad Institute Genome Sequencing Center for Infectious Disease"/>
            <person name="Wu L."/>
            <person name="Ma J."/>
        </authorList>
    </citation>
    <scope>NUCLEOTIDE SEQUENCE [LARGE SCALE GENOMIC DNA]</scope>
    <source>
        <strain evidence="5">CCM 7640</strain>
    </source>
</reference>
<dbReference type="InterPro" id="IPR006442">
    <property type="entry name" value="Antitoxin_Phd/YefM"/>
</dbReference>
<dbReference type="Gene3D" id="3.40.1620.10">
    <property type="entry name" value="YefM-like domain"/>
    <property type="match status" value="1"/>
</dbReference>